<dbReference type="PRINTS" id="PR00463">
    <property type="entry name" value="EP450I"/>
</dbReference>
<protein>
    <recommendedName>
        <fullName evidence="13">Cytochrome P450</fullName>
    </recommendedName>
</protein>
<dbReference type="Pfam" id="PF00067">
    <property type="entry name" value="p450"/>
    <property type="match status" value="1"/>
</dbReference>
<evidence type="ECO:0000313" key="11">
    <source>
        <dbReference type="EMBL" id="KAK3013247.1"/>
    </source>
</evidence>
<dbReference type="EMBL" id="JAVXUP010001314">
    <property type="protein sequence ID" value="KAK3013247.1"/>
    <property type="molecule type" value="Genomic_DNA"/>
</dbReference>
<dbReference type="Gene3D" id="1.10.630.10">
    <property type="entry name" value="Cytochrome P450"/>
    <property type="match status" value="1"/>
</dbReference>
<sequence>SNQDYLQLSSLMELQLPFFPFFVTLLLFLILIVKHGKNSKSRGPVPKLPPGPWKLPLIGNLHQLATGLPHHTLRDLAKKHGGIMHLKLGEVSAIVISSPEAAKEVMKTHDLVIADRPQLLAAKIMAYNSTNIIFAPYGDYWRQLRKICVLELLSARRVHSFKSIREEEAKKLIESITLSSGQPVNLSEKIMSLSYGFTSRAAFGQKCKDQDEFVTVVKEALMLSGGFDFPDLFPSLTFLHAISRVKSALEGIHRKVDKILDDIINDHAVKWKSATTSSCRSGEEDLVDVLLKLQDSSDLEIPITTNNIKAVILDIFTAGSDTSFATIEWAMSEMIRTPKVMKKAQAEVRLILKGKSGIEETDFLELTYLKLVIKETLRLHPPAPLLVPREARERCEVNGYEVPIKTKVIINGWAIGRDPAYWTNADSFEPERFYESSVDFKGTDFQFIPFGAGRRMCPGMLFGIANIELLLAQLLYHFDWKLAEGTKPEELDMTEAFGATVRRKNDLHLIGIPFIPLK</sequence>
<dbReference type="GO" id="GO:0020037">
    <property type="term" value="F:heme binding"/>
    <property type="evidence" value="ECO:0007669"/>
    <property type="project" value="InterPro"/>
</dbReference>
<comment type="caution">
    <text evidence="11">The sequence shown here is derived from an EMBL/GenBank/DDBJ whole genome shotgun (WGS) entry which is preliminary data.</text>
</comment>
<evidence type="ECO:0008006" key="13">
    <source>
        <dbReference type="Google" id="ProtNLM"/>
    </source>
</evidence>
<evidence type="ECO:0000256" key="4">
    <source>
        <dbReference type="ARBA" id="ARBA00022723"/>
    </source>
</evidence>
<feature type="binding site" description="axial binding residue" evidence="8">
    <location>
        <position position="457"/>
    </location>
    <ligand>
        <name>heme</name>
        <dbReference type="ChEBI" id="CHEBI:30413"/>
    </ligand>
    <ligandPart>
        <name>Fe</name>
        <dbReference type="ChEBI" id="CHEBI:18248"/>
    </ligandPart>
</feature>
<evidence type="ECO:0000256" key="10">
    <source>
        <dbReference type="SAM" id="Phobius"/>
    </source>
</evidence>
<proteinExistence type="inferred from homology"/>
<name>A0AA89AS95_9ASTE</name>
<keyword evidence="12" id="KW-1185">Reference proteome</keyword>
<dbReference type="CDD" id="cd11072">
    <property type="entry name" value="CYP71-like"/>
    <property type="match status" value="1"/>
</dbReference>
<gene>
    <name evidence="11" type="ORF">RJ639_009065</name>
</gene>
<keyword evidence="4 8" id="KW-0479">Metal-binding</keyword>
<evidence type="ECO:0000256" key="8">
    <source>
        <dbReference type="PIRSR" id="PIRSR602401-1"/>
    </source>
</evidence>
<evidence type="ECO:0000256" key="1">
    <source>
        <dbReference type="ARBA" id="ARBA00001971"/>
    </source>
</evidence>
<evidence type="ECO:0000256" key="7">
    <source>
        <dbReference type="ARBA" id="ARBA00023033"/>
    </source>
</evidence>
<dbReference type="GO" id="GO:0016705">
    <property type="term" value="F:oxidoreductase activity, acting on paired donors, with incorporation or reduction of molecular oxygen"/>
    <property type="evidence" value="ECO:0007669"/>
    <property type="project" value="InterPro"/>
</dbReference>
<dbReference type="AlphaFoldDB" id="A0AA89AS95"/>
<dbReference type="InterPro" id="IPR001128">
    <property type="entry name" value="Cyt_P450"/>
</dbReference>
<feature type="transmembrane region" description="Helical" evidence="10">
    <location>
        <begin position="14"/>
        <end position="33"/>
    </location>
</feature>
<dbReference type="InterPro" id="IPR017972">
    <property type="entry name" value="Cyt_P450_CS"/>
</dbReference>
<dbReference type="SUPFAM" id="SSF48264">
    <property type="entry name" value="Cytochrome P450"/>
    <property type="match status" value="1"/>
</dbReference>
<keyword evidence="6 8" id="KW-0408">Iron</keyword>
<dbReference type="Proteomes" id="UP001188597">
    <property type="component" value="Unassembled WGS sequence"/>
</dbReference>
<evidence type="ECO:0000256" key="2">
    <source>
        <dbReference type="ARBA" id="ARBA00010617"/>
    </source>
</evidence>
<dbReference type="PROSITE" id="PS00086">
    <property type="entry name" value="CYTOCHROME_P450"/>
    <property type="match status" value="1"/>
</dbReference>
<evidence type="ECO:0000256" key="6">
    <source>
        <dbReference type="ARBA" id="ARBA00023004"/>
    </source>
</evidence>
<dbReference type="FunFam" id="1.10.630.10:FF:000008">
    <property type="entry name" value="Cytochrome P450 71D8"/>
    <property type="match status" value="1"/>
</dbReference>
<feature type="non-terminal residue" evidence="11">
    <location>
        <position position="518"/>
    </location>
</feature>
<dbReference type="InterPro" id="IPR002401">
    <property type="entry name" value="Cyt_P450_E_grp-I"/>
</dbReference>
<organism evidence="11 12">
    <name type="scientific">Escallonia herrerae</name>
    <dbReference type="NCBI Taxonomy" id="1293975"/>
    <lineage>
        <taxon>Eukaryota</taxon>
        <taxon>Viridiplantae</taxon>
        <taxon>Streptophyta</taxon>
        <taxon>Embryophyta</taxon>
        <taxon>Tracheophyta</taxon>
        <taxon>Spermatophyta</taxon>
        <taxon>Magnoliopsida</taxon>
        <taxon>eudicotyledons</taxon>
        <taxon>Gunneridae</taxon>
        <taxon>Pentapetalae</taxon>
        <taxon>asterids</taxon>
        <taxon>campanulids</taxon>
        <taxon>Escalloniales</taxon>
        <taxon>Escalloniaceae</taxon>
        <taxon>Escallonia</taxon>
    </lineage>
</organism>
<dbReference type="PANTHER" id="PTHR47955:SF8">
    <property type="entry name" value="CYTOCHROME P450 71D11-LIKE"/>
    <property type="match status" value="1"/>
</dbReference>
<evidence type="ECO:0000256" key="5">
    <source>
        <dbReference type="ARBA" id="ARBA00023002"/>
    </source>
</evidence>
<keyword evidence="3 8" id="KW-0349">Heme</keyword>
<dbReference type="PRINTS" id="PR00385">
    <property type="entry name" value="P450"/>
</dbReference>
<accession>A0AA89AS95</accession>
<evidence type="ECO:0000256" key="3">
    <source>
        <dbReference type="ARBA" id="ARBA00022617"/>
    </source>
</evidence>
<keyword evidence="10" id="KW-0812">Transmembrane</keyword>
<dbReference type="InterPro" id="IPR036396">
    <property type="entry name" value="Cyt_P450_sf"/>
</dbReference>
<comment type="similarity">
    <text evidence="2 9">Belongs to the cytochrome P450 family.</text>
</comment>
<evidence type="ECO:0000313" key="12">
    <source>
        <dbReference type="Proteomes" id="UP001188597"/>
    </source>
</evidence>
<evidence type="ECO:0000256" key="9">
    <source>
        <dbReference type="RuleBase" id="RU000461"/>
    </source>
</evidence>
<keyword evidence="7 9" id="KW-0503">Monooxygenase</keyword>
<dbReference type="GO" id="GO:0005506">
    <property type="term" value="F:iron ion binding"/>
    <property type="evidence" value="ECO:0007669"/>
    <property type="project" value="InterPro"/>
</dbReference>
<dbReference type="GO" id="GO:0004497">
    <property type="term" value="F:monooxygenase activity"/>
    <property type="evidence" value="ECO:0007669"/>
    <property type="project" value="UniProtKB-KW"/>
</dbReference>
<comment type="cofactor">
    <cofactor evidence="1 8">
        <name>heme</name>
        <dbReference type="ChEBI" id="CHEBI:30413"/>
    </cofactor>
</comment>
<keyword evidence="10" id="KW-1133">Transmembrane helix</keyword>
<reference evidence="11" key="1">
    <citation type="submission" date="2022-12" db="EMBL/GenBank/DDBJ databases">
        <title>Draft genome assemblies for two species of Escallonia (Escalloniales).</title>
        <authorList>
            <person name="Chanderbali A."/>
            <person name="Dervinis C."/>
            <person name="Anghel I."/>
            <person name="Soltis D."/>
            <person name="Soltis P."/>
            <person name="Zapata F."/>
        </authorList>
    </citation>
    <scope>NUCLEOTIDE SEQUENCE</scope>
    <source>
        <strain evidence="11">UCBG64.0493</strain>
        <tissue evidence="11">Leaf</tissue>
    </source>
</reference>
<keyword evidence="10" id="KW-0472">Membrane</keyword>
<keyword evidence="5 9" id="KW-0560">Oxidoreductase</keyword>
<dbReference type="PANTHER" id="PTHR47955">
    <property type="entry name" value="CYTOCHROME P450 FAMILY 71 PROTEIN"/>
    <property type="match status" value="1"/>
</dbReference>